<name>A0A2P2NUX8_RHIMU</name>
<dbReference type="EMBL" id="GGEC01065766">
    <property type="protein sequence ID" value="MBX46250.1"/>
    <property type="molecule type" value="Transcribed_RNA"/>
</dbReference>
<organism evidence="1">
    <name type="scientific">Rhizophora mucronata</name>
    <name type="common">Asiatic mangrove</name>
    <dbReference type="NCBI Taxonomy" id="61149"/>
    <lineage>
        <taxon>Eukaryota</taxon>
        <taxon>Viridiplantae</taxon>
        <taxon>Streptophyta</taxon>
        <taxon>Embryophyta</taxon>
        <taxon>Tracheophyta</taxon>
        <taxon>Spermatophyta</taxon>
        <taxon>Magnoliopsida</taxon>
        <taxon>eudicotyledons</taxon>
        <taxon>Gunneridae</taxon>
        <taxon>Pentapetalae</taxon>
        <taxon>rosids</taxon>
        <taxon>fabids</taxon>
        <taxon>Malpighiales</taxon>
        <taxon>Rhizophoraceae</taxon>
        <taxon>Rhizophora</taxon>
    </lineage>
</organism>
<proteinExistence type="predicted"/>
<dbReference type="AlphaFoldDB" id="A0A2P2NUX8"/>
<reference evidence="1" key="1">
    <citation type="submission" date="2018-02" db="EMBL/GenBank/DDBJ databases">
        <title>Rhizophora mucronata_Transcriptome.</title>
        <authorList>
            <person name="Meera S.P."/>
            <person name="Sreeshan A."/>
            <person name="Augustine A."/>
        </authorList>
    </citation>
    <scope>NUCLEOTIDE SEQUENCE</scope>
    <source>
        <tissue evidence="1">Leaf</tissue>
    </source>
</reference>
<evidence type="ECO:0000313" key="1">
    <source>
        <dbReference type="EMBL" id="MBX46250.1"/>
    </source>
</evidence>
<accession>A0A2P2NUX8</accession>
<protein>
    <submittedName>
        <fullName evidence="1">Uncharacterized protein</fullName>
    </submittedName>
</protein>
<sequence length="16" mass="1986">MKLKFFMIHKMLSALF</sequence>